<evidence type="ECO:0000313" key="3">
    <source>
        <dbReference type="Proteomes" id="UP000298324"/>
    </source>
</evidence>
<proteinExistence type="predicted"/>
<feature type="transmembrane region" description="Helical" evidence="1">
    <location>
        <begin position="106"/>
        <end position="130"/>
    </location>
</feature>
<evidence type="ECO:0000256" key="1">
    <source>
        <dbReference type="SAM" id="Phobius"/>
    </source>
</evidence>
<dbReference type="EMBL" id="QFGA01000002">
    <property type="protein sequence ID" value="TEB05654.1"/>
    <property type="molecule type" value="Genomic_DNA"/>
</dbReference>
<keyword evidence="1" id="KW-0812">Transmembrane</keyword>
<evidence type="ECO:0000313" key="2">
    <source>
        <dbReference type="EMBL" id="TEB05654.1"/>
    </source>
</evidence>
<organism evidence="2 3">
    <name type="scientific">Pelotomaculum schinkii</name>
    <dbReference type="NCBI Taxonomy" id="78350"/>
    <lineage>
        <taxon>Bacteria</taxon>
        <taxon>Bacillati</taxon>
        <taxon>Bacillota</taxon>
        <taxon>Clostridia</taxon>
        <taxon>Eubacteriales</taxon>
        <taxon>Desulfotomaculaceae</taxon>
        <taxon>Pelotomaculum</taxon>
    </lineage>
</organism>
<feature type="transmembrane region" description="Helical" evidence="1">
    <location>
        <begin position="218"/>
        <end position="242"/>
    </location>
</feature>
<reference evidence="2 3" key="1">
    <citation type="journal article" date="2018" name="Environ. Microbiol.">
        <title>Novel energy conservation strategies and behaviour of Pelotomaculum schinkii driving syntrophic propionate catabolism.</title>
        <authorList>
            <person name="Hidalgo-Ahumada C.A.P."/>
            <person name="Nobu M.K."/>
            <person name="Narihiro T."/>
            <person name="Tamaki H."/>
            <person name="Liu W.T."/>
            <person name="Kamagata Y."/>
            <person name="Stams A.J.M."/>
            <person name="Imachi H."/>
            <person name="Sousa D.Z."/>
        </authorList>
    </citation>
    <scope>NUCLEOTIDE SEQUENCE [LARGE SCALE GENOMIC DNA]</scope>
    <source>
        <strain evidence="2 3">HH</strain>
    </source>
</reference>
<comment type="caution">
    <text evidence="2">The sequence shown here is derived from an EMBL/GenBank/DDBJ whole genome shotgun (WGS) entry which is preliminary data.</text>
</comment>
<feature type="transmembrane region" description="Helical" evidence="1">
    <location>
        <begin position="67"/>
        <end position="85"/>
    </location>
</feature>
<feature type="transmembrane region" description="Helical" evidence="1">
    <location>
        <begin position="150"/>
        <end position="173"/>
    </location>
</feature>
<sequence length="251" mass="27009">MMSLTETSILAVAKTQYHYKTKAHAGLFYTLIAVQLLAFLFSLNGVGSSGGSNQGISYTIKYVTGDMIIIFTLIWAFSIGISMANNGFKTDFTFVSNRLSSHLSSLAFLLTAAVIAGVTATLCGLLLRVVMFLSHGGVDAGPAFWIAPPALLSGIFAATLYAALLSIIGYLIGMLTQQHPAFVVLLPGLFFGTLFMEARSTGQARTLISAIEFFSTEGSHALLALKVVLVSSIVFGCVILFFNRMEVRKWH</sequence>
<accession>A0A4Y7R9N2</accession>
<keyword evidence="3" id="KW-1185">Reference proteome</keyword>
<gene>
    <name evidence="2" type="ORF">Psch_02695</name>
</gene>
<name>A0A4Y7R9N2_9FIRM</name>
<keyword evidence="1" id="KW-0472">Membrane</keyword>
<feature type="transmembrane region" description="Helical" evidence="1">
    <location>
        <begin position="180"/>
        <end position="198"/>
    </location>
</feature>
<dbReference type="AlphaFoldDB" id="A0A4Y7R9N2"/>
<keyword evidence="1" id="KW-1133">Transmembrane helix</keyword>
<protein>
    <recommendedName>
        <fullName evidence="4">ABC-2 family transporter protein</fullName>
    </recommendedName>
</protein>
<dbReference type="Proteomes" id="UP000298324">
    <property type="component" value="Unassembled WGS sequence"/>
</dbReference>
<feature type="transmembrane region" description="Helical" evidence="1">
    <location>
        <begin position="26"/>
        <end position="47"/>
    </location>
</feature>
<evidence type="ECO:0008006" key="4">
    <source>
        <dbReference type="Google" id="ProtNLM"/>
    </source>
</evidence>